<keyword evidence="8" id="KW-1185">Reference proteome</keyword>
<evidence type="ECO:0000256" key="3">
    <source>
        <dbReference type="ARBA" id="ARBA00022737"/>
    </source>
</evidence>
<dbReference type="STRING" id="94643.A0A2A9MEI5"/>
<dbReference type="SUPFAM" id="SSF47473">
    <property type="entry name" value="EF-hand"/>
    <property type="match status" value="1"/>
</dbReference>
<dbReference type="GO" id="GO:0016460">
    <property type="term" value="C:myosin II complex"/>
    <property type="evidence" value="ECO:0007669"/>
    <property type="project" value="TreeGrafter"/>
</dbReference>
<dbReference type="Proteomes" id="UP000224006">
    <property type="component" value="Chromosome IV"/>
</dbReference>
<dbReference type="PROSITE" id="PS00018">
    <property type="entry name" value="EF_HAND_1"/>
    <property type="match status" value="1"/>
</dbReference>
<feature type="domain" description="EF-hand" evidence="6">
    <location>
        <begin position="67"/>
        <end position="102"/>
    </location>
</feature>
<evidence type="ECO:0000256" key="2">
    <source>
        <dbReference type="ARBA" id="ARBA00022723"/>
    </source>
</evidence>
<keyword evidence="4" id="KW-0106">Calcium</keyword>
<dbReference type="PANTHER" id="PTHR23048">
    <property type="entry name" value="MYOSIN LIGHT CHAIN 1, 3"/>
    <property type="match status" value="1"/>
</dbReference>
<dbReference type="GeneID" id="40310194"/>
<evidence type="ECO:0000256" key="4">
    <source>
        <dbReference type="ARBA" id="ARBA00022837"/>
    </source>
</evidence>
<dbReference type="Pfam" id="PF13499">
    <property type="entry name" value="EF-hand_7"/>
    <property type="match status" value="1"/>
</dbReference>
<dbReference type="InterPro" id="IPR002048">
    <property type="entry name" value="EF_hand_dom"/>
</dbReference>
<evidence type="ECO:0000259" key="6">
    <source>
        <dbReference type="PROSITE" id="PS50222"/>
    </source>
</evidence>
<dbReference type="SMART" id="SM00054">
    <property type="entry name" value="EFh"/>
    <property type="match status" value="3"/>
</dbReference>
<reference evidence="7 8" key="1">
    <citation type="submission" date="2017-09" db="EMBL/GenBank/DDBJ databases">
        <title>Genome sequencing of Besnoitia besnoiti strain Bb-Ger1.</title>
        <authorList>
            <person name="Schares G."/>
            <person name="Venepally P."/>
            <person name="Lorenzi H.A."/>
        </authorList>
    </citation>
    <scope>NUCLEOTIDE SEQUENCE [LARGE SCALE GENOMIC DNA]</scope>
    <source>
        <strain evidence="7 8">Bb-Ger1</strain>
    </source>
</reference>
<keyword evidence="2" id="KW-0479">Metal-binding</keyword>
<dbReference type="VEuPathDB" id="ToxoDB:BESB_052650"/>
<evidence type="ECO:0000313" key="7">
    <source>
        <dbReference type="EMBL" id="PFH35614.1"/>
    </source>
</evidence>
<organism evidence="7 8">
    <name type="scientific">Besnoitia besnoiti</name>
    <name type="common">Apicomplexan protozoan</name>
    <dbReference type="NCBI Taxonomy" id="94643"/>
    <lineage>
        <taxon>Eukaryota</taxon>
        <taxon>Sar</taxon>
        <taxon>Alveolata</taxon>
        <taxon>Apicomplexa</taxon>
        <taxon>Conoidasida</taxon>
        <taxon>Coccidia</taxon>
        <taxon>Eucoccidiorida</taxon>
        <taxon>Eimeriorina</taxon>
        <taxon>Sarcocystidae</taxon>
        <taxon>Besnoitia</taxon>
    </lineage>
</organism>
<dbReference type="EMBL" id="NWUJ01000004">
    <property type="protein sequence ID" value="PFH35614.1"/>
    <property type="molecule type" value="Genomic_DNA"/>
</dbReference>
<comment type="caution">
    <text evidence="7">The sequence shown here is derived from an EMBL/GenBank/DDBJ whole genome shotgun (WGS) entry which is preliminary data.</text>
</comment>
<dbReference type="GO" id="GO:0005509">
    <property type="term" value="F:calcium ion binding"/>
    <property type="evidence" value="ECO:0007669"/>
    <property type="project" value="InterPro"/>
</dbReference>
<accession>A0A2A9MEI5</accession>
<gene>
    <name evidence="7" type="ORF">BESB_052650</name>
</gene>
<dbReference type="InterPro" id="IPR018247">
    <property type="entry name" value="EF_Hand_1_Ca_BS"/>
</dbReference>
<dbReference type="Gene3D" id="1.10.238.10">
    <property type="entry name" value="EF-hand"/>
    <property type="match status" value="2"/>
</dbReference>
<keyword evidence="5" id="KW-0007">Acetylation</keyword>
<dbReference type="PANTHER" id="PTHR23048:SF0">
    <property type="entry name" value="CALMODULIN LIKE 3"/>
    <property type="match status" value="1"/>
</dbReference>
<dbReference type="InterPro" id="IPR050230">
    <property type="entry name" value="CALM/Myosin/TropC-like"/>
</dbReference>
<sequence>MACPPAVREAFALFDKDGDGEISGKEILMVIRSCGVMPTPEEIKALPATMNWTDFEGWMSKKLASCNPEQDLVKAFKIFDRANDGTISADELGQVMKALGELLTDDEVEQMIKEADPNKTGRIQYANFAKLLVS</sequence>
<feature type="domain" description="EF-hand" evidence="6">
    <location>
        <begin position="2"/>
        <end position="37"/>
    </location>
</feature>
<keyword evidence="3" id="KW-0677">Repeat</keyword>
<name>A0A2A9MEI5_BESBE</name>
<evidence type="ECO:0000313" key="8">
    <source>
        <dbReference type="Proteomes" id="UP000224006"/>
    </source>
</evidence>
<protein>
    <recommendedName>
        <fullName evidence="1">Calmodulin</fullName>
    </recommendedName>
</protein>
<evidence type="ECO:0000256" key="5">
    <source>
        <dbReference type="ARBA" id="ARBA00022990"/>
    </source>
</evidence>
<proteinExistence type="predicted"/>
<dbReference type="OrthoDB" id="26525at2759"/>
<dbReference type="RefSeq" id="XP_029219623.1">
    <property type="nucleotide sequence ID" value="XM_029363700.1"/>
</dbReference>
<dbReference type="FunFam" id="1.10.238.10:FF:000001">
    <property type="entry name" value="Calmodulin 1"/>
    <property type="match status" value="1"/>
</dbReference>
<evidence type="ECO:0000256" key="1">
    <source>
        <dbReference type="ARBA" id="ARBA00020786"/>
    </source>
</evidence>
<dbReference type="Pfam" id="PF00036">
    <property type="entry name" value="EF-hand_1"/>
    <property type="match status" value="1"/>
</dbReference>
<dbReference type="CDD" id="cd00051">
    <property type="entry name" value="EFh"/>
    <property type="match status" value="1"/>
</dbReference>
<dbReference type="AlphaFoldDB" id="A0A2A9MEI5"/>
<dbReference type="PROSITE" id="PS50222">
    <property type="entry name" value="EF_HAND_2"/>
    <property type="match status" value="2"/>
</dbReference>
<dbReference type="InterPro" id="IPR011992">
    <property type="entry name" value="EF-hand-dom_pair"/>
</dbReference>
<dbReference type="KEGG" id="bbes:BESB_052650"/>